<protein>
    <submittedName>
        <fullName evidence="1">Uncharacterized protein</fullName>
    </submittedName>
</protein>
<dbReference type="Proteomes" id="UP000298246">
    <property type="component" value="Unassembled WGS sequence"/>
</dbReference>
<name>A0A4Y8Q359_9BACL</name>
<evidence type="ECO:0000313" key="2">
    <source>
        <dbReference type="Proteomes" id="UP000298246"/>
    </source>
</evidence>
<sequence length="61" mass="6720">MAEGTLLDFKKDFISSSGFSRFGAHPGGKKSEVLFVRQKSKQACAEENQRRLAAKAEMIGE</sequence>
<dbReference type="AlphaFoldDB" id="A0A4Y8Q359"/>
<dbReference type="EMBL" id="MYFO01000010">
    <property type="protein sequence ID" value="TFE88298.1"/>
    <property type="molecule type" value="Genomic_DNA"/>
</dbReference>
<proteinExistence type="predicted"/>
<evidence type="ECO:0000313" key="1">
    <source>
        <dbReference type="EMBL" id="TFE88298.1"/>
    </source>
</evidence>
<organism evidence="1 2">
    <name type="scientific">Paenibacillus athensensis</name>
    <dbReference type="NCBI Taxonomy" id="1967502"/>
    <lineage>
        <taxon>Bacteria</taxon>
        <taxon>Bacillati</taxon>
        <taxon>Bacillota</taxon>
        <taxon>Bacilli</taxon>
        <taxon>Bacillales</taxon>
        <taxon>Paenibacillaceae</taxon>
        <taxon>Paenibacillus</taxon>
    </lineage>
</organism>
<gene>
    <name evidence="1" type="ORF">B5M42_10265</name>
</gene>
<accession>A0A4Y8Q359</accession>
<comment type="caution">
    <text evidence="1">The sequence shown here is derived from an EMBL/GenBank/DDBJ whole genome shotgun (WGS) entry which is preliminary data.</text>
</comment>
<dbReference type="RefSeq" id="WP_134752398.1">
    <property type="nucleotide sequence ID" value="NZ_MYFO02000004.1"/>
</dbReference>
<keyword evidence="2" id="KW-1185">Reference proteome</keyword>
<reference evidence="1 2" key="1">
    <citation type="submission" date="2017-03" db="EMBL/GenBank/DDBJ databases">
        <title>Isolation of Levoglucosan Utilizing Bacteria.</title>
        <authorList>
            <person name="Arya A.S."/>
        </authorList>
    </citation>
    <scope>NUCLEOTIDE SEQUENCE [LARGE SCALE GENOMIC DNA]</scope>
    <source>
        <strain evidence="1 2">MEC069</strain>
    </source>
</reference>